<dbReference type="Pfam" id="PF01822">
    <property type="entry name" value="WSC"/>
    <property type="match status" value="2"/>
</dbReference>
<sequence>MRSYPLFIALGPATTFAAIIPRILPPASDLPSGWSYSGCYVDSVSTRALNLASYADGAQTVETCIAFCSPKGYSVAGAEFGSECFCGLAIPSQVAEDGCNMAFAGDSSEVCSGPDRLSVYTSGSTVSVNPGPDGWHSLGCYTDSVHARTFTYGAATPGGFDAQTVAVCTSTCGSLGYKLAGVEFSGECFCSNGIENGGVPATDECNMPCKGNLTEFCGGPDRLNVYEVNAPTPPTPSCVPTIETGGRIDNGGFETGGAAPWTFSASYAMGTALHGEAFEGCWAWDFQPYMGTNTPRVAYLISENKVTPNKKHKLTFYLGRRSSATPTGTAKVKVTVGDDYSETFTVCGGSWCGRDGAGGSVWKRHKAEDIEIRPGNPKPVLFTVTWTGTTKNDRSDDVLLDGVLLERD</sequence>
<proteinExistence type="predicted"/>
<dbReference type="RefSeq" id="XP_033679060.1">
    <property type="nucleotide sequence ID" value="XM_033833844.1"/>
</dbReference>
<evidence type="ECO:0000256" key="6">
    <source>
        <dbReference type="ARBA" id="ARBA00023180"/>
    </source>
</evidence>
<dbReference type="OrthoDB" id="3689084at2759"/>
<dbReference type="Proteomes" id="UP000800094">
    <property type="component" value="Unassembled WGS sequence"/>
</dbReference>
<dbReference type="SMART" id="SM00321">
    <property type="entry name" value="WSC"/>
    <property type="match status" value="2"/>
</dbReference>
<accession>A0A6A6I1A5</accession>
<dbReference type="AlphaFoldDB" id="A0A6A6I1A5"/>
<keyword evidence="2" id="KW-0812">Transmembrane</keyword>
<protein>
    <submittedName>
        <fullName evidence="8">WSC-domain-containing protein</fullName>
    </submittedName>
</protein>
<feature type="domain" description="WSC" evidence="7">
    <location>
        <begin position="33"/>
        <end position="123"/>
    </location>
</feature>
<evidence type="ECO:0000256" key="2">
    <source>
        <dbReference type="ARBA" id="ARBA00022692"/>
    </source>
</evidence>
<gene>
    <name evidence="8" type="ORF">BU26DRAFT_569062</name>
</gene>
<keyword evidence="3" id="KW-0732">Signal</keyword>
<dbReference type="InterPro" id="IPR002889">
    <property type="entry name" value="WSC_carb-bd"/>
</dbReference>
<evidence type="ECO:0000259" key="7">
    <source>
        <dbReference type="PROSITE" id="PS51212"/>
    </source>
</evidence>
<organism evidence="8 9">
    <name type="scientific">Trematosphaeria pertusa</name>
    <dbReference type="NCBI Taxonomy" id="390896"/>
    <lineage>
        <taxon>Eukaryota</taxon>
        <taxon>Fungi</taxon>
        <taxon>Dikarya</taxon>
        <taxon>Ascomycota</taxon>
        <taxon>Pezizomycotina</taxon>
        <taxon>Dothideomycetes</taxon>
        <taxon>Pleosporomycetidae</taxon>
        <taxon>Pleosporales</taxon>
        <taxon>Massarineae</taxon>
        <taxon>Trematosphaeriaceae</taxon>
        <taxon>Trematosphaeria</taxon>
    </lineage>
</organism>
<keyword evidence="9" id="KW-1185">Reference proteome</keyword>
<evidence type="ECO:0000256" key="4">
    <source>
        <dbReference type="ARBA" id="ARBA00022989"/>
    </source>
</evidence>
<evidence type="ECO:0000256" key="1">
    <source>
        <dbReference type="ARBA" id="ARBA00004167"/>
    </source>
</evidence>
<reference evidence="8" key="1">
    <citation type="journal article" date="2020" name="Stud. Mycol.">
        <title>101 Dothideomycetes genomes: a test case for predicting lifestyles and emergence of pathogens.</title>
        <authorList>
            <person name="Haridas S."/>
            <person name="Albert R."/>
            <person name="Binder M."/>
            <person name="Bloem J."/>
            <person name="Labutti K."/>
            <person name="Salamov A."/>
            <person name="Andreopoulos B."/>
            <person name="Baker S."/>
            <person name="Barry K."/>
            <person name="Bills G."/>
            <person name="Bluhm B."/>
            <person name="Cannon C."/>
            <person name="Castanera R."/>
            <person name="Culley D."/>
            <person name="Daum C."/>
            <person name="Ezra D."/>
            <person name="Gonzalez J."/>
            <person name="Henrissat B."/>
            <person name="Kuo A."/>
            <person name="Liang C."/>
            <person name="Lipzen A."/>
            <person name="Lutzoni F."/>
            <person name="Magnuson J."/>
            <person name="Mondo S."/>
            <person name="Nolan M."/>
            <person name="Ohm R."/>
            <person name="Pangilinan J."/>
            <person name="Park H.-J."/>
            <person name="Ramirez L."/>
            <person name="Alfaro M."/>
            <person name="Sun H."/>
            <person name="Tritt A."/>
            <person name="Yoshinaga Y."/>
            <person name="Zwiers L.-H."/>
            <person name="Turgeon B."/>
            <person name="Goodwin S."/>
            <person name="Spatafora J."/>
            <person name="Crous P."/>
            <person name="Grigoriev I."/>
        </authorList>
    </citation>
    <scope>NUCLEOTIDE SEQUENCE</scope>
    <source>
        <strain evidence="8">CBS 122368</strain>
    </source>
</reference>
<dbReference type="Gene3D" id="2.60.120.260">
    <property type="entry name" value="Galactose-binding domain-like"/>
    <property type="match status" value="1"/>
</dbReference>
<dbReference type="PROSITE" id="PS51212">
    <property type="entry name" value="WSC"/>
    <property type="match status" value="2"/>
</dbReference>
<keyword evidence="6" id="KW-0325">Glycoprotein</keyword>
<name>A0A6A6I1A5_9PLEO</name>
<dbReference type="EMBL" id="ML987203">
    <property type="protein sequence ID" value="KAF2244056.1"/>
    <property type="molecule type" value="Genomic_DNA"/>
</dbReference>
<feature type="domain" description="WSC" evidence="7">
    <location>
        <begin position="134"/>
        <end position="229"/>
    </location>
</feature>
<dbReference type="GO" id="GO:0005886">
    <property type="term" value="C:plasma membrane"/>
    <property type="evidence" value="ECO:0007669"/>
    <property type="project" value="TreeGrafter"/>
</dbReference>
<evidence type="ECO:0000256" key="3">
    <source>
        <dbReference type="ARBA" id="ARBA00022729"/>
    </source>
</evidence>
<keyword evidence="5" id="KW-0472">Membrane</keyword>
<dbReference type="InterPro" id="IPR051836">
    <property type="entry name" value="Kremen_rcpt"/>
</dbReference>
<dbReference type="PANTHER" id="PTHR24269:SF16">
    <property type="entry name" value="PROTEIN SLG1"/>
    <property type="match status" value="1"/>
</dbReference>
<comment type="subcellular location">
    <subcellularLocation>
        <location evidence="1">Membrane</location>
        <topology evidence="1">Single-pass membrane protein</topology>
    </subcellularLocation>
</comment>
<dbReference type="PANTHER" id="PTHR24269">
    <property type="entry name" value="KREMEN PROTEIN"/>
    <property type="match status" value="1"/>
</dbReference>
<evidence type="ECO:0000313" key="9">
    <source>
        <dbReference type="Proteomes" id="UP000800094"/>
    </source>
</evidence>
<evidence type="ECO:0000256" key="5">
    <source>
        <dbReference type="ARBA" id="ARBA00023136"/>
    </source>
</evidence>
<evidence type="ECO:0000313" key="8">
    <source>
        <dbReference type="EMBL" id="KAF2244056.1"/>
    </source>
</evidence>
<keyword evidence="4" id="KW-1133">Transmembrane helix</keyword>
<dbReference type="GeneID" id="54587174"/>